<sequence>MSSANRGWLQEGMIRGHMLGKNLLPGDEELGKKDDDHRYLPARRTGWSIWNHSFRWRRRRILLVVAGLALVYMIMNGAGNVSRRASTTGYEASYASEDGNEPTGPPRGVQALDNTTPHTFDGRIRYYRLARSLRKSAARTDGYEAINRNVLFAMASLKSAATLLPMVCEMSKWSRNHVHAAFMGREDISIDDILAINGVDKEKCPAMWHDARPDFMEYSSDARAQSAVIGGMSHIQSMVHPQVAIMDDSTSEEGFFVQGMRNKTNKLGIPLIELPKDKWENFMWMTRLDTGSLRHWHEPTVDILIQVPPESSSVLRLLKSIKDADYSGLKPPRIILELPAQLDESVKKHIKKFKWPPHDAHPLESSGLVIRRRINSHRATQEDAAIRFLELFYPTSASKSHVLLLSPQAQLSPLYYHFVKFALLEYKFSSFGEEDSASLMGISLELPPVLLDGKTQLTPPTLEDMNTNRYKRLSQNTRNSPFLWQAPNSHATLFFGDKWAELHSFLSNRVVKHQDSPKTTSRIKLVSETLPAWTEYMLEFMRARAYAILYPAKTSEALVTVHNELYHAPEEFSPRSEEEKEHQTQSLDEPFLRAEHPQRPVKQDESKLVPYSKPLHLALPFEGDLPEVPHLPHLLYNGEKIPTPNISQVALDYANQFRREVGGCTIPKGKHRKIVPGEAGDLFCWGDEEESEWVDDVEEKILKAQAKDWMMKLGDEDEPATALPEETTSTSTSTRTRMRELSRPTLVVEADYD</sequence>
<feature type="compositionally biased region" description="Basic and acidic residues" evidence="1">
    <location>
        <begin position="569"/>
        <end position="583"/>
    </location>
</feature>
<reference evidence="4" key="1">
    <citation type="journal article" date="2021" name="BMC Genomics">
        <title>Chromosome-level genome assembly and manually-curated proteome of model necrotroph Parastagonospora nodorum Sn15 reveals a genome-wide trove of candidate effector homologs, and redundancy of virulence-related functions within an accessory chromosome.</title>
        <authorList>
            <person name="Bertazzoni S."/>
            <person name="Jones D.A.B."/>
            <person name="Phan H.T."/>
            <person name="Tan K.-C."/>
            <person name="Hane J.K."/>
        </authorList>
    </citation>
    <scope>NUCLEOTIDE SEQUENCE [LARGE SCALE GENOMIC DNA]</scope>
    <source>
        <strain evidence="4">SN15 / ATCC MYA-4574 / FGSC 10173)</strain>
    </source>
</reference>
<dbReference type="PANTHER" id="PTHR33604">
    <property type="entry name" value="OSJNBA0004B13.7 PROTEIN"/>
    <property type="match status" value="1"/>
</dbReference>
<dbReference type="VEuPathDB" id="FungiDB:JI435_139120"/>
<dbReference type="AlphaFoldDB" id="A0A7U2HZ36"/>
<dbReference type="RefSeq" id="XP_001804113.1">
    <property type="nucleotide sequence ID" value="XM_001804061.1"/>
</dbReference>
<keyword evidence="2" id="KW-1133">Transmembrane helix</keyword>
<dbReference type="OrthoDB" id="5397682at2759"/>
<evidence type="ECO:0000313" key="3">
    <source>
        <dbReference type="EMBL" id="QRC97215.1"/>
    </source>
</evidence>
<dbReference type="Proteomes" id="UP000663193">
    <property type="component" value="Chromosome 7"/>
</dbReference>
<dbReference type="PANTHER" id="PTHR33604:SF3">
    <property type="entry name" value="OSJNBA0004B13.7 PROTEIN"/>
    <property type="match status" value="1"/>
</dbReference>
<evidence type="ECO:0008006" key="5">
    <source>
        <dbReference type="Google" id="ProtNLM"/>
    </source>
</evidence>
<dbReference type="EMBL" id="CP069029">
    <property type="protein sequence ID" value="QRC97215.1"/>
    <property type="molecule type" value="Genomic_DNA"/>
</dbReference>
<feature type="compositionally biased region" description="Low complexity" evidence="1">
    <location>
        <begin position="720"/>
        <end position="735"/>
    </location>
</feature>
<dbReference type="OMA" id="FFKHMPT"/>
<keyword evidence="4" id="KW-1185">Reference proteome</keyword>
<proteinExistence type="predicted"/>
<evidence type="ECO:0000256" key="1">
    <source>
        <dbReference type="SAM" id="MobiDB-lite"/>
    </source>
</evidence>
<accession>A0A7U2HZ36</accession>
<dbReference type="KEGG" id="pno:SNOG_13912"/>
<gene>
    <name evidence="3" type="ORF">JI435_139120</name>
</gene>
<feature type="region of interest" description="Disordered" evidence="1">
    <location>
        <begin position="569"/>
        <end position="605"/>
    </location>
</feature>
<keyword evidence="2" id="KW-0812">Transmembrane</keyword>
<keyword evidence="2" id="KW-0472">Membrane</keyword>
<name>A0A7U2HZ36_PHANO</name>
<protein>
    <recommendedName>
        <fullName evidence="5">Glycosyltransferase 2</fullName>
    </recommendedName>
</protein>
<feature type="compositionally biased region" description="Basic and acidic residues" evidence="1">
    <location>
        <begin position="590"/>
        <end position="605"/>
    </location>
</feature>
<feature type="transmembrane region" description="Helical" evidence="2">
    <location>
        <begin position="61"/>
        <end position="79"/>
    </location>
</feature>
<feature type="region of interest" description="Disordered" evidence="1">
    <location>
        <begin position="92"/>
        <end position="114"/>
    </location>
</feature>
<evidence type="ECO:0000313" key="4">
    <source>
        <dbReference type="Proteomes" id="UP000663193"/>
    </source>
</evidence>
<feature type="region of interest" description="Disordered" evidence="1">
    <location>
        <begin position="715"/>
        <end position="744"/>
    </location>
</feature>
<evidence type="ECO:0000256" key="2">
    <source>
        <dbReference type="SAM" id="Phobius"/>
    </source>
</evidence>
<organism evidence="3 4">
    <name type="scientific">Phaeosphaeria nodorum (strain SN15 / ATCC MYA-4574 / FGSC 10173)</name>
    <name type="common">Glume blotch fungus</name>
    <name type="synonym">Parastagonospora nodorum</name>
    <dbReference type="NCBI Taxonomy" id="321614"/>
    <lineage>
        <taxon>Eukaryota</taxon>
        <taxon>Fungi</taxon>
        <taxon>Dikarya</taxon>
        <taxon>Ascomycota</taxon>
        <taxon>Pezizomycotina</taxon>
        <taxon>Dothideomycetes</taxon>
        <taxon>Pleosporomycetidae</taxon>
        <taxon>Pleosporales</taxon>
        <taxon>Pleosporineae</taxon>
        <taxon>Phaeosphaeriaceae</taxon>
        <taxon>Parastagonospora</taxon>
    </lineage>
</organism>